<feature type="compositionally biased region" description="Low complexity" evidence="1">
    <location>
        <begin position="304"/>
        <end position="315"/>
    </location>
</feature>
<organism evidence="3 4">
    <name type="scientific">Actinomadura macrotermitis</name>
    <dbReference type="NCBI Taxonomy" id="2585200"/>
    <lineage>
        <taxon>Bacteria</taxon>
        <taxon>Bacillati</taxon>
        <taxon>Actinomycetota</taxon>
        <taxon>Actinomycetes</taxon>
        <taxon>Streptosporangiales</taxon>
        <taxon>Thermomonosporaceae</taxon>
        <taxon>Actinomadura</taxon>
    </lineage>
</organism>
<reference evidence="3 4" key="1">
    <citation type="submission" date="2019-10" db="EMBL/GenBank/DDBJ databases">
        <title>Actinomadura rubteroloni sp. nov. and Actinomadura macrotermitis sp. nov., isolated from the gut of fungus growing-termite Macrotermes natalensis.</title>
        <authorList>
            <person name="Benndorf R."/>
            <person name="Martin K."/>
            <person name="Kuefner M."/>
            <person name="De Beer W."/>
            <person name="Kaster A.-K."/>
            <person name="Vollmers J."/>
            <person name="Poulsen M."/>
            <person name="Beemelmanns C."/>
        </authorList>
    </citation>
    <scope>NUCLEOTIDE SEQUENCE [LARGE SCALE GENOMIC DNA]</scope>
    <source>
        <strain evidence="3 4">RB68</strain>
    </source>
</reference>
<proteinExistence type="predicted"/>
<dbReference type="AlphaFoldDB" id="A0A7K0BYQ6"/>
<accession>A0A7K0BYQ6</accession>
<evidence type="ECO:0000259" key="2">
    <source>
        <dbReference type="PROSITE" id="PS50943"/>
    </source>
</evidence>
<evidence type="ECO:0000313" key="4">
    <source>
        <dbReference type="Proteomes" id="UP000487268"/>
    </source>
</evidence>
<comment type="caution">
    <text evidence="3">The sequence shown here is derived from an EMBL/GenBank/DDBJ whole genome shotgun (WGS) entry which is preliminary data.</text>
</comment>
<dbReference type="GO" id="GO:0003677">
    <property type="term" value="F:DNA binding"/>
    <property type="evidence" value="ECO:0007669"/>
    <property type="project" value="InterPro"/>
</dbReference>
<protein>
    <recommendedName>
        <fullName evidence="2">HTH cro/C1-type domain-containing protein</fullName>
    </recommendedName>
</protein>
<dbReference type="OrthoDB" id="3462393at2"/>
<keyword evidence="4" id="KW-1185">Reference proteome</keyword>
<dbReference type="Proteomes" id="UP000487268">
    <property type="component" value="Unassembled WGS sequence"/>
</dbReference>
<evidence type="ECO:0000256" key="1">
    <source>
        <dbReference type="SAM" id="MobiDB-lite"/>
    </source>
</evidence>
<dbReference type="Pfam" id="PF19054">
    <property type="entry name" value="DUF5753"/>
    <property type="match status" value="1"/>
</dbReference>
<dbReference type="CDD" id="cd00093">
    <property type="entry name" value="HTH_XRE"/>
    <property type="match status" value="1"/>
</dbReference>
<sequence length="315" mass="35328">MPPSGTQPSVRLRRIGSALRKAREASGMTIETACRRYGRSKGWLSTLENGLHSIEPQELTDLLDFYGVPPGPLRESLLHLAARTNGKGWERPYEGHISAAALDFMSLEQDSVLIRNYEACVVPGLMQTYDYARALFSLQLSETAKRTGALLDFRMDRQRIMTGPHPPHFISVISESVLFHEVGGPEVMLGQINRIAEMARWSHVHLRIIPQEAGIYLGIASPYVLLTLRPPGALTVSVLEQFAKSVFVDNEHQVAEHERAFEQLLEGALDEESSLALVEELAAQQPASPRNVPRNRRHWRQQRRPSGQGQSHHPR</sequence>
<dbReference type="InterPro" id="IPR043917">
    <property type="entry name" value="DUF5753"/>
</dbReference>
<dbReference type="InterPro" id="IPR010982">
    <property type="entry name" value="Lambda_DNA-bd_dom_sf"/>
</dbReference>
<feature type="region of interest" description="Disordered" evidence="1">
    <location>
        <begin position="282"/>
        <end position="315"/>
    </location>
</feature>
<name>A0A7K0BYQ6_9ACTN</name>
<dbReference type="SUPFAM" id="SSF47413">
    <property type="entry name" value="lambda repressor-like DNA-binding domains"/>
    <property type="match status" value="1"/>
</dbReference>
<dbReference type="Gene3D" id="1.10.260.40">
    <property type="entry name" value="lambda repressor-like DNA-binding domains"/>
    <property type="match status" value="1"/>
</dbReference>
<dbReference type="PROSITE" id="PS50943">
    <property type="entry name" value="HTH_CROC1"/>
    <property type="match status" value="1"/>
</dbReference>
<gene>
    <name evidence="3" type="ORF">ACRB68_38610</name>
</gene>
<feature type="domain" description="HTH cro/C1-type" evidence="2">
    <location>
        <begin position="19"/>
        <end position="73"/>
    </location>
</feature>
<feature type="compositionally biased region" description="Basic residues" evidence="1">
    <location>
        <begin position="293"/>
        <end position="303"/>
    </location>
</feature>
<dbReference type="Pfam" id="PF13560">
    <property type="entry name" value="HTH_31"/>
    <property type="match status" value="1"/>
</dbReference>
<evidence type="ECO:0000313" key="3">
    <source>
        <dbReference type="EMBL" id="MQY05784.1"/>
    </source>
</evidence>
<dbReference type="SMART" id="SM00530">
    <property type="entry name" value="HTH_XRE"/>
    <property type="match status" value="1"/>
</dbReference>
<dbReference type="EMBL" id="WEGH01000002">
    <property type="protein sequence ID" value="MQY05784.1"/>
    <property type="molecule type" value="Genomic_DNA"/>
</dbReference>
<dbReference type="InterPro" id="IPR001387">
    <property type="entry name" value="Cro/C1-type_HTH"/>
</dbReference>